<proteinExistence type="predicted"/>
<feature type="domain" description="Thioredoxin" evidence="1">
    <location>
        <begin position="7"/>
        <end position="99"/>
    </location>
</feature>
<organism evidence="2 3">
    <name type="scientific">Domibacillus iocasae</name>
    <dbReference type="NCBI Taxonomy" id="1714016"/>
    <lineage>
        <taxon>Bacteria</taxon>
        <taxon>Bacillati</taxon>
        <taxon>Bacillota</taxon>
        <taxon>Bacilli</taxon>
        <taxon>Bacillales</taxon>
        <taxon>Bacillaceae</taxon>
        <taxon>Domibacillus</taxon>
    </lineage>
</organism>
<dbReference type="RefSeq" id="WP_069937996.1">
    <property type="nucleotide sequence ID" value="NZ_MAMP01000020.1"/>
</dbReference>
<evidence type="ECO:0000259" key="1">
    <source>
        <dbReference type="Pfam" id="PF00085"/>
    </source>
</evidence>
<protein>
    <recommendedName>
        <fullName evidence="1">Thioredoxin domain-containing protein</fullName>
    </recommendedName>
</protein>
<dbReference type="InterPro" id="IPR036249">
    <property type="entry name" value="Thioredoxin-like_sf"/>
</dbReference>
<dbReference type="Gene3D" id="3.40.30.10">
    <property type="entry name" value="Glutaredoxin"/>
    <property type="match status" value="1"/>
</dbReference>
<dbReference type="Proteomes" id="UP000095658">
    <property type="component" value="Unassembled WGS sequence"/>
</dbReference>
<name>A0A1E7DQ34_9BACI</name>
<dbReference type="CDD" id="cd02947">
    <property type="entry name" value="TRX_family"/>
    <property type="match status" value="1"/>
</dbReference>
<evidence type="ECO:0000313" key="2">
    <source>
        <dbReference type="EMBL" id="OES45115.1"/>
    </source>
</evidence>
<dbReference type="SUPFAM" id="SSF52833">
    <property type="entry name" value="Thioredoxin-like"/>
    <property type="match status" value="1"/>
</dbReference>
<keyword evidence="3" id="KW-1185">Reference proteome</keyword>
<dbReference type="AlphaFoldDB" id="A0A1E7DQ34"/>
<comment type="caution">
    <text evidence="2">The sequence shown here is derived from an EMBL/GenBank/DDBJ whole genome shotgun (WGS) entry which is preliminary data.</text>
</comment>
<dbReference type="EMBL" id="MAMP01000020">
    <property type="protein sequence ID" value="OES45115.1"/>
    <property type="molecule type" value="Genomic_DNA"/>
</dbReference>
<dbReference type="OrthoDB" id="411356at2"/>
<sequence length="106" mass="11750">MKAISSYAEFSDVIASNEAILLYTSMPNCSVCHALKPQVEALLPDFSNLTAIHADTSKIPELAGQLTIFSAPAVLLFIHGKEVFRMARFVPIENLKENIIRMLKMI</sequence>
<accession>A0A1E7DQ34</accession>
<dbReference type="InterPro" id="IPR013766">
    <property type="entry name" value="Thioredoxin_domain"/>
</dbReference>
<evidence type="ECO:0000313" key="3">
    <source>
        <dbReference type="Proteomes" id="UP000095658"/>
    </source>
</evidence>
<gene>
    <name evidence="2" type="ORF">BA724_03645</name>
</gene>
<dbReference type="Pfam" id="PF00085">
    <property type="entry name" value="Thioredoxin"/>
    <property type="match status" value="1"/>
</dbReference>
<dbReference type="STRING" id="1714016.BA724_03645"/>
<reference evidence="2 3" key="1">
    <citation type="submission" date="2016-06" db="EMBL/GenBank/DDBJ databases">
        <title>Domibacillus iocasae genome sequencing.</title>
        <authorList>
            <person name="Verma A."/>
            <person name="Pal Y."/>
            <person name="Ojha A.K."/>
            <person name="Krishnamurthi S."/>
        </authorList>
    </citation>
    <scope>NUCLEOTIDE SEQUENCE [LARGE SCALE GENOMIC DNA]</scope>
    <source>
        <strain evidence="2 3">DSM 29979</strain>
    </source>
</reference>